<keyword evidence="5 7" id="KW-0862">Zinc</keyword>
<feature type="domain" description="Nin one binding (NOB1) Zn-ribbon-like" evidence="10">
    <location>
        <begin position="398"/>
        <end position="475"/>
    </location>
</feature>
<feature type="compositionally biased region" description="Basic and acidic residues" evidence="9">
    <location>
        <begin position="488"/>
        <end position="503"/>
    </location>
</feature>
<comment type="subcellular location">
    <subcellularLocation>
        <location evidence="7">Nucleus</location>
        <location evidence="7">Nucleolus</location>
    </subcellularLocation>
</comment>
<dbReference type="Pfam" id="PF17146">
    <property type="entry name" value="PIN_6"/>
    <property type="match status" value="1"/>
</dbReference>
<dbReference type="GO" id="GO:0004521">
    <property type="term" value="F:RNA endonuclease activity"/>
    <property type="evidence" value="ECO:0007669"/>
    <property type="project" value="UniProtKB-UniRule"/>
</dbReference>
<evidence type="ECO:0000259" key="11">
    <source>
        <dbReference type="Pfam" id="PF17146"/>
    </source>
</evidence>
<evidence type="ECO:0000256" key="8">
    <source>
        <dbReference type="PIRSR" id="PIRSR037125-1"/>
    </source>
</evidence>
<dbReference type="GO" id="GO:0046872">
    <property type="term" value="F:metal ion binding"/>
    <property type="evidence" value="ECO:0007669"/>
    <property type="project" value="UniProtKB-UniRule"/>
</dbReference>
<evidence type="ECO:0000256" key="4">
    <source>
        <dbReference type="ARBA" id="ARBA00022801"/>
    </source>
</evidence>
<feature type="compositionally biased region" description="Basic and acidic residues" evidence="9">
    <location>
        <begin position="230"/>
        <end position="239"/>
    </location>
</feature>
<evidence type="ECO:0000256" key="7">
    <source>
        <dbReference type="PIRNR" id="PIRNR037125"/>
    </source>
</evidence>
<evidence type="ECO:0000259" key="10">
    <source>
        <dbReference type="Pfam" id="PF08772"/>
    </source>
</evidence>
<feature type="domain" description="Ribonuclease PIN" evidence="11">
    <location>
        <begin position="32"/>
        <end position="123"/>
    </location>
</feature>
<dbReference type="GO" id="GO:0030490">
    <property type="term" value="P:maturation of SSU-rRNA"/>
    <property type="evidence" value="ECO:0007669"/>
    <property type="project" value="TreeGrafter"/>
</dbReference>
<organism evidence="12 13">
    <name type="scientific">Filobasidium floriforme</name>
    <dbReference type="NCBI Taxonomy" id="5210"/>
    <lineage>
        <taxon>Eukaryota</taxon>
        <taxon>Fungi</taxon>
        <taxon>Dikarya</taxon>
        <taxon>Basidiomycota</taxon>
        <taxon>Agaricomycotina</taxon>
        <taxon>Tremellomycetes</taxon>
        <taxon>Filobasidiales</taxon>
        <taxon>Filobasidiaceae</taxon>
        <taxon>Filobasidium</taxon>
    </lineage>
</organism>
<dbReference type="PIRSF" id="PIRSF037125">
    <property type="entry name" value="D-site_20S_pre-rRNA_nuclease"/>
    <property type="match status" value="1"/>
</dbReference>
<feature type="compositionally biased region" description="Polar residues" evidence="9">
    <location>
        <begin position="474"/>
        <end position="485"/>
    </location>
</feature>
<evidence type="ECO:0000256" key="5">
    <source>
        <dbReference type="ARBA" id="ARBA00022833"/>
    </source>
</evidence>
<dbReference type="AlphaFoldDB" id="A0A8K0JRI2"/>
<dbReference type="Proteomes" id="UP000812966">
    <property type="component" value="Unassembled WGS sequence"/>
</dbReference>
<feature type="region of interest" description="Disordered" evidence="9">
    <location>
        <begin position="126"/>
        <end position="308"/>
    </location>
</feature>
<evidence type="ECO:0000256" key="2">
    <source>
        <dbReference type="ARBA" id="ARBA00022722"/>
    </source>
</evidence>
<feature type="binding site" evidence="8">
    <location>
        <position position="408"/>
    </location>
    <ligand>
        <name>Zn(2+)</name>
        <dbReference type="ChEBI" id="CHEBI:29105"/>
    </ligand>
</feature>
<dbReference type="InterPro" id="IPR039907">
    <property type="entry name" value="NOB1"/>
</dbReference>
<feature type="compositionally biased region" description="Low complexity" evidence="9">
    <location>
        <begin position="131"/>
        <end position="149"/>
    </location>
</feature>
<dbReference type="Gene3D" id="6.20.210.10">
    <property type="entry name" value="Nin one binding (NOB1), Zn-ribbon-like"/>
    <property type="match status" value="1"/>
</dbReference>
<evidence type="ECO:0000313" key="12">
    <source>
        <dbReference type="EMBL" id="KAG7566977.1"/>
    </source>
</evidence>
<evidence type="ECO:0000256" key="9">
    <source>
        <dbReference type="SAM" id="MobiDB-lite"/>
    </source>
</evidence>
<dbReference type="InterPro" id="IPR017117">
    <property type="entry name" value="Nob1_euk"/>
</dbReference>
<evidence type="ECO:0000256" key="6">
    <source>
        <dbReference type="ARBA" id="ARBA00023242"/>
    </source>
</evidence>
<dbReference type="Pfam" id="PF08772">
    <property type="entry name" value="Zn_ribbon_NOB1"/>
    <property type="match status" value="1"/>
</dbReference>
<comment type="similarity">
    <text evidence="1 7">Belongs to the NOB1 family.</text>
</comment>
<feature type="compositionally biased region" description="Basic and acidic residues" evidence="9">
    <location>
        <begin position="260"/>
        <end position="280"/>
    </location>
</feature>
<protein>
    <recommendedName>
        <fullName evidence="7">20S-pre-rRNA D-site endonuclease NOB1</fullName>
    </recommendedName>
</protein>
<dbReference type="FunFam" id="3.40.50.1010:FF:000020">
    <property type="entry name" value="20S-pre-rRNA D-site endonuclease NOB1"/>
    <property type="match status" value="1"/>
</dbReference>
<evidence type="ECO:0000256" key="3">
    <source>
        <dbReference type="ARBA" id="ARBA00022723"/>
    </source>
</evidence>
<name>A0A8K0JRI2_9TREE</name>
<keyword evidence="6 7" id="KW-0539">Nucleus</keyword>
<comment type="caution">
    <text evidence="12">The sequence shown here is derived from an EMBL/GenBank/DDBJ whole genome shotgun (WGS) entry which is preliminary data.</text>
</comment>
<feature type="compositionally biased region" description="Basic and acidic residues" evidence="9">
    <location>
        <begin position="566"/>
        <end position="575"/>
    </location>
</feature>
<dbReference type="CDD" id="cd09876">
    <property type="entry name" value="PIN_Nob1-like"/>
    <property type="match status" value="1"/>
</dbReference>
<proteinExistence type="inferred from homology"/>
<dbReference type="EMBL" id="JABELV010000017">
    <property type="protein sequence ID" value="KAG7566977.1"/>
    <property type="molecule type" value="Genomic_DNA"/>
</dbReference>
<feature type="region of interest" description="Disordered" evidence="9">
    <location>
        <begin position="469"/>
        <end position="503"/>
    </location>
</feature>
<accession>A0A8K0JRI2</accession>
<feature type="region of interest" description="Disordered" evidence="9">
    <location>
        <begin position="329"/>
        <end position="361"/>
    </location>
</feature>
<feature type="compositionally biased region" description="Low complexity" evidence="9">
    <location>
        <begin position="1"/>
        <end position="15"/>
    </location>
</feature>
<dbReference type="SUPFAM" id="SSF144206">
    <property type="entry name" value="NOB1 zinc finger-like"/>
    <property type="match status" value="1"/>
</dbReference>
<keyword evidence="3 7" id="KW-0479">Metal-binding</keyword>
<gene>
    <name evidence="12" type="ORF">FFLO_01236</name>
</gene>
<comment type="function">
    <text evidence="7">Required for the synthesis of 40S ribosome subunits. Has a role in processing 20S pre-rRNA into the mature 18S rRNA, where it is required for cleavage at the 3' end of the mature 18S rRNA (D-site). Accompanies the 20S pre-rRNA from the nucleus to the cytoplasm.</text>
</comment>
<dbReference type="GO" id="GO:0005730">
    <property type="term" value="C:nucleolus"/>
    <property type="evidence" value="ECO:0007669"/>
    <property type="project" value="UniProtKB-SubCell"/>
</dbReference>
<dbReference type="InterPro" id="IPR033411">
    <property type="entry name" value="Ribonuclease_PIN"/>
</dbReference>
<feature type="region of interest" description="Disordered" evidence="9">
    <location>
        <begin position="521"/>
        <end position="575"/>
    </location>
</feature>
<feature type="compositionally biased region" description="Polar residues" evidence="9">
    <location>
        <begin position="337"/>
        <end position="349"/>
    </location>
</feature>
<dbReference type="GO" id="GO:0016787">
    <property type="term" value="F:hydrolase activity"/>
    <property type="evidence" value="ECO:0007669"/>
    <property type="project" value="UniProtKB-KW"/>
</dbReference>
<feature type="binding site" evidence="8">
    <location>
        <position position="426"/>
    </location>
    <ligand>
        <name>Zn(2+)</name>
        <dbReference type="ChEBI" id="CHEBI:29105"/>
    </ligand>
</feature>
<keyword evidence="4" id="KW-0378">Hydrolase</keyword>
<dbReference type="InterPro" id="IPR036283">
    <property type="entry name" value="NOB1_Zf-like_sf"/>
</dbReference>
<dbReference type="GO" id="GO:0030688">
    <property type="term" value="C:preribosome, small subunit precursor"/>
    <property type="evidence" value="ECO:0007669"/>
    <property type="project" value="TreeGrafter"/>
</dbReference>
<evidence type="ECO:0000313" key="13">
    <source>
        <dbReference type="Proteomes" id="UP000812966"/>
    </source>
</evidence>
<dbReference type="PANTHER" id="PTHR12814">
    <property type="entry name" value="RNA-BINDING PROTEIN NOB1"/>
    <property type="match status" value="1"/>
</dbReference>
<feature type="binding site" evidence="8">
    <location>
        <position position="411"/>
    </location>
    <ligand>
        <name>Zn(2+)</name>
        <dbReference type="ChEBI" id="CHEBI:29105"/>
    </ligand>
</feature>
<feature type="compositionally biased region" description="Polar residues" evidence="9">
    <location>
        <begin position="158"/>
        <end position="169"/>
    </location>
</feature>
<feature type="region of interest" description="Disordered" evidence="9">
    <location>
        <begin position="1"/>
        <end position="30"/>
    </location>
</feature>
<feature type="binding site" evidence="8">
    <location>
        <position position="423"/>
    </location>
    <ligand>
        <name>Zn(2+)</name>
        <dbReference type="ChEBI" id="CHEBI:29105"/>
    </ligand>
</feature>
<dbReference type="InterPro" id="IPR014881">
    <property type="entry name" value="NOB1_Zn-bd"/>
</dbReference>
<reference evidence="12" key="1">
    <citation type="submission" date="2020-04" db="EMBL/GenBank/DDBJ databases">
        <title>Analysis of mating type loci in Filobasidium floriforme.</title>
        <authorList>
            <person name="Nowrousian M."/>
        </authorList>
    </citation>
    <scope>NUCLEOTIDE SEQUENCE</scope>
    <source>
        <strain evidence="12">CBS 6242</strain>
    </source>
</reference>
<evidence type="ECO:0000256" key="1">
    <source>
        <dbReference type="ARBA" id="ARBA00005858"/>
    </source>
</evidence>
<dbReference type="Gene3D" id="3.40.50.1010">
    <property type="entry name" value="5'-nuclease"/>
    <property type="match status" value="1"/>
</dbReference>
<sequence length="575" mass="62228">MSETSSTPVPAVSTTKPANTPRKPPSTPVHTLVLDAGPILSLTPLRGMAERFVAPPQVIAELRDEKARQYWDRIQAGLIEGVEIEVKAPDAISLSKVIAFAQKTGDYAVLSKPDLAVLALTYAMDAEKKSSPASTSSPSRPSMPTTSNPEQSKDSAEESQSAGPSTSTIAAGPSTAPKASPWGAVKKPVEVEQSEQVGNEDDEDADEEEEDAFPALPTGTSERQEGDDEADRKAVEAHLAEMNITPAIRSGDGSAPPVQTEREKRIEELRREMQEEEARKQQFQQVYAEDDDEDAGEDGWDEGGAGEWITPENVTKHKAEDLGLLPTTRTEAGRSAGSGSAVTEGTTGTLPELKKKRKRAPRKPQAQVGVACFTGDYAVQNVLVQMGLGLVGEGGKRIKSVKSWVLRCHACFKLCKDPSKKFCPSCGGPTLIRASITTHAPTPSEPNPRVEVHLKQNFQYRTRGTVYSIPSPKMGSSKSASNGNTLILREDQKEFQRGVKREEGRRWKEDKELERAVKAQMEGKGAGLGSWNDPDWLPEILTTGSSGKGRRTGGEGLPTVGYGRKNPNEARRRKK</sequence>
<dbReference type="GO" id="GO:0005737">
    <property type="term" value="C:cytoplasm"/>
    <property type="evidence" value="ECO:0007669"/>
    <property type="project" value="UniProtKB-ARBA"/>
</dbReference>
<feature type="compositionally biased region" description="Acidic residues" evidence="9">
    <location>
        <begin position="288"/>
        <end position="301"/>
    </location>
</feature>
<keyword evidence="2" id="KW-0540">Nuclease</keyword>
<keyword evidence="13" id="KW-1185">Reference proteome</keyword>
<feature type="compositionally biased region" description="Acidic residues" evidence="9">
    <location>
        <begin position="198"/>
        <end position="212"/>
    </location>
</feature>
<dbReference type="PANTHER" id="PTHR12814:SF2">
    <property type="entry name" value="RNA-BINDING PROTEIN NOB1"/>
    <property type="match status" value="1"/>
</dbReference>